<dbReference type="Proteomes" id="UP000317010">
    <property type="component" value="Unassembled WGS sequence"/>
</dbReference>
<gene>
    <name evidence="2" type="ORF">JN11_01860</name>
</gene>
<comment type="caution">
    <text evidence="2">The sequence shown here is derived from an EMBL/GenBank/DDBJ whole genome shotgun (WGS) entry which is preliminary data.</text>
</comment>
<dbReference type="EMBL" id="VLLI01000004">
    <property type="protein sequence ID" value="TWJ01706.1"/>
    <property type="molecule type" value="Genomic_DNA"/>
</dbReference>
<sequence length="120" mass="13935">MDKGLLQKEVAEIINVSEDTITYWENGRFVPQIQYYPAIISFLGYYPFTHETESMAGKLRQVRYCTGLNIAKCAQLLGIDIDTVKRYEAGRPIRTVAIKSIIHKMWLELSKSQKTQYRQD</sequence>
<organism evidence="2 3">
    <name type="scientific">Mucilaginibacter frigoritolerans</name>
    <dbReference type="NCBI Taxonomy" id="652788"/>
    <lineage>
        <taxon>Bacteria</taxon>
        <taxon>Pseudomonadati</taxon>
        <taxon>Bacteroidota</taxon>
        <taxon>Sphingobacteriia</taxon>
        <taxon>Sphingobacteriales</taxon>
        <taxon>Sphingobacteriaceae</taxon>
        <taxon>Mucilaginibacter</taxon>
    </lineage>
</organism>
<evidence type="ECO:0000313" key="3">
    <source>
        <dbReference type="Proteomes" id="UP000317010"/>
    </source>
</evidence>
<accession>A0A562U7A6</accession>
<keyword evidence="3" id="KW-1185">Reference proteome</keyword>
<evidence type="ECO:0000259" key="1">
    <source>
        <dbReference type="PROSITE" id="PS50943"/>
    </source>
</evidence>
<feature type="domain" description="HTH cro/C1-type" evidence="1">
    <location>
        <begin position="3"/>
        <end position="34"/>
    </location>
</feature>
<reference evidence="2 3" key="1">
    <citation type="submission" date="2019-07" db="EMBL/GenBank/DDBJ databases">
        <title>Genomic Encyclopedia of Archaeal and Bacterial Type Strains, Phase II (KMG-II): from individual species to whole genera.</title>
        <authorList>
            <person name="Goeker M."/>
        </authorList>
    </citation>
    <scope>NUCLEOTIDE SEQUENCE [LARGE SCALE GENOMIC DNA]</scope>
    <source>
        <strain evidence="2 3">ATCC BAA-1854</strain>
    </source>
</reference>
<dbReference type="OrthoDB" id="671638at2"/>
<dbReference type="CDD" id="cd00093">
    <property type="entry name" value="HTH_XRE"/>
    <property type="match status" value="1"/>
</dbReference>
<dbReference type="GO" id="GO:0003677">
    <property type="term" value="F:DNA binding"/>
    <property type="evidence" value="ECO:0007669"/>
    <property type="project" value="UniProtKB-KW"/>
</dbReference>
<dbReference type="Pfam" id="PF01381">
    <property type="entry name" value="HTH_3"/>
    <property type="match status" value="1"/>
</dbReference>
<dbReference type="InterPro" id="IPR010982">
    <property type="entry name" value="Lambda_DNA-bd_dom_sf"/>
</dbReference>
<evidence type="ECO:0000313" key="2">
    <source>
        <dbReference type="EMBL" id="TWJ01706.1"/>
    </source>
</evidence>
<protein>
    <submittedName>
        <fullName evidence="2">DNA-binding transcriptional MerR regulator</fullName>
    </submittedName>
</protein>
<name>A0A562U7A6_9SPHI</name>
<dbReference type="InterPro" id="IPR001387">
    <property type="entry name" value="Cro/C1-type_HTH"/>
</dbReference>
<dbReference type="AlphaFoldDB" id="A0A562U7A6"/>
<proteinExistence type="predicted"/>
<dbReference type="Gene3D" id="1.10.260.40">
    <property type="entry name" value="lambda repressor-like DNA-binding domains"/>
    <property type="match status" value="2"/>
</dbReference>
<dbReference type="SUPFAM" id="SSF47413">
    <property type="entry name" value="lambda repressor-like DNA-binding domains"/>
    <property type="match status" value="2"/>
</dbReference>
<dbReference type="PROSITE" id="PS50943">
    <property type="entry name" value="HTH_CROC1"/>
    <property type="match status" value="1"/>
</dbReference>
<keyword evidence="2" id="KW-0238">DNA-binding</keyword>